<reference evidence="9" key="1">
    <citation type="journal article" date="2023" name="Mol. Phylogenet. Evol.">
        <title>Genome-scale phylogeny and comparative genomics of the fungal order Sordariales.</title>
        <authorList>
            <person name="Hensen N."/>
            <person name="Bonometti L."/>
            <person name="Westerberg I."/>
            <person name="Brannstrom I.O."/>
            <person name="Guillou S."/>
            <person name="Cros-Aarteil S."/>
            <person name="Calhoun S."/>
            <person name="Haridas S."/>
            <person name="Kuo A."/>
            <person name="Mondo S."/>
            <person name="Pangilinan J."/>
            <person name="Riley R."/>
            <person name="LaButti K."/>
            <person name="Andreopoulos B."/>
            <person name="Lipzen A."/>
            <person name="Chen C."/>
            <person name="Yan M."/>
            <person name="Daum C."/>
            <person name="Ng V."/>
            <person name="Clum A."/>
            <person name="Steindorff A."/>
            <person name="Ohm R.A."/>
            <person name="Martin F."/>
            <person name="Silar P."/>
            <person name="Natvig D.O."/>
            <person name="Lalanne C."/>
            <person name="Gautier V."/>
            <person name="Ament-Velasquez S.L."/>
            <person name="Kruys A."/>
            <person name="Hutchinson M.I."/>
            <person name="Powell A.J."/>
            <person name="Barry K."/>
            <person name="Miller A.N."/>
            <person name="Grigoriev I.V."/>
            <person name="Debuchy R."/>
            <person name="Gladieux P."/>
            <person name="Hiltunen Thoren M."/>
            <person name="Johannesson H."/>
        </authorList>
    </citation>
    <scope>NUCLEOTIDE SEQUENCE [LARGE SCALE GENOMIC DNA]</scope>
    <source>
        <strain evidence="9">CBS 284.82</strain>
    </source>
</reference>
<dbReference type="InterPro" id="IPR045863">
    <property type="entry name" value="CorA_TM1_TM2"/>
</dbReference>
<name>A0AAN6SND9_9PEZI</name>
<gene>
    <name evidence="8" type="ORF">C8A01DRAFT_39803</name>
</gene>
<dbReference type="PANTHER" id="PTHR47685:SF1">
    <property type="entry name" value="MAGNESIUM TRANSPORT PROTEIN CORA"/>
    <property type="match status" value="1"/>
</dbReference>
<evidence type="ECO:0000256" key="1">
    <source>
        <dbReference type="ARBA" id="ARBA00004141"/>
    </source>
</evidence>
<evidence type="ECO:0000256" key="3">
    <source>
        <dbReference type="ARBA" id="ARBA00022989"/>
    </source>
</evidence>
<comment type="caution">
    <text evidence="8">The sequence shown here is derived from an EMBL/GenBank/DDBJ whole genome shotgun (WGS) entry which is preliminary data.</text>
</comment>
<feature type="transmembrane region" description="Helical" evidence="7">
    <location>
        <begin position="725"/>
        <end position="745"/>
    </location>
</feature>
<evidence type="ECO:0000256" key="5">
    <source>
        <dbReference type="SAM" id="Coils"/>
    </source>
</evidence>
<evidence type="ECO:0000256" key="4">
    <source>
        <dbReference type="ARBA" id="ARBA00023136"/>
    </source>
</evidence>
<keyword evidence="5" id="KW-0175">Coiled coil</keyword>
<feature type="region of interest" description="Disordered" evidence="6">
    <location>
        <begin position="91"/>
        <end position="124"/>
    </location>
</feature>
<accession>A0AAN6SND9</accession>
<feature type="transmembrane region" description="Helical" evidence="7">
    <location>
        <begin position="765"/>
        <end position="787"/>
    </location>
</feature>
<evidence type="ECO:0000256" key="7">
    <source>
        <dbReference type="SAM" id="Phobius"/>
    </source>
</evidence>
<dbReference type="GO" id="GO:0016020">
    <property type="term" value="C:membrane"/>
    <property type="evidence" value="ECO:0007669"/>
    <property type="project" value="UniProtKB-SubCell"/>
</dbReference>
<dbReference type="InterPro" id="IPR050829">
    <property type="entry name" value="CorA_MIT"/>
</dbReference>
<proteinExistence type="predicted"/>
<keyword evidence="9" id="KW-1185">Reference proteome</keyword>
<dbReference type="GO" id="GO:0046873">
    <property type="term" value="F:metal ion transmembrane transporter activity"/>
    <property type="evidence" value="ECO:0007669"/>
    <property type="project" value="InterPro"/>
</dbReference>
<dbReference type="Pfam" id="PF01544">
    <property type="entry name" value="CorA"/>
    <property type="match status" value="1"/>
</dbReference>
<keyword evidence="3 7" id="KW-1133">Transmembrane helix</keyword>
<evidence type="ECO:0000256" key="2">
    <source>
        <dbReference type="ARBA" id="ARBA00022692"/>
    </source>
</evidence>
<organism evidence="8 9">
    <name type="scientific">Parachaetomium inaequale</name>
    <dbReference type="NCBI Taxonomy" id="2588326"/>
    <lineage>
        <taxon>Eukaryota</taxon>
        <taxon>Fungi</taxon>
        <taxon>Dikarya</taxon>
        <taxon>Ascomycota</taxon>
        <taxon>Pezizomycotina</taxon>
        <taxon>Sordariomycetes</taxon>
        <taxon>Sordariomycetidae</taxon>
        <taxon>Sordariales</taxon>
        <taxon>Chaetomiaceae</taxon>
        <taxon>Parachaetomium</taxon>
    </lineage>
</organism>
<keyword evidence="4 7" id="KW-0472">Membrane</keyword>
<keyword evidence="2 7" id="KW-0812">Transmembrane</keyword>
<feature type="region of interest" description="Disordered" evidence="6">
    <location>
        <begin position="863"/>
        <end position="904"/>
    </location>
</feature>
<dbReference type="Gene3D" id="1.20.58.340">
    <property type="entry name" value="Magnesium transport protein CorA, transmembrane region"/>
    <property type="match status" value="1"/>
</dbReference>
<feature type="coiled-coil region" evidence="5">
    <location>
        <begin position="668"/>
        <end position="702"/>
    </location>
</feature>
<feature type="compositionally biased region" description="Polar residues" evidence="6">
    <location>
        <begin position="100"/>
        <end position="116"/>
    </location>
</feature>
<evidence type="ECO:0000256" key="6">
    <source>
        <dbReference type="SAM" id="MobiDB-lite"/>
    </source>
</evidence>
<protein>
    <submittedName>
        <fullName evidence="8">Uncharacterized protein</fullName>
    </submittedName>
</protein>
<sequence>MPHHSPSTCLSSRPHDNRVSDAAVHFNGCLPDAKLRRFYESLAPESQQRIVRINEKTADLRHRLETTERDSTAGSRLRDFKRAMAQWSAATGRSHAPYASQANLGSGASRSQTPGTQAFGGATHPVDGHIKASVMYFMDGEPYDVPGVPKSFPHQKVPVADLLSEDETRNPIMQPTEDNVVRYFHLPANNMAWVEEVIARYYHEKRPEPNGGLYKYRSGRPESKTEMILQPGYWQGQQNFDADSEVHARHMRPFCSGISADPVASEPSPRNMALFMPYLHWETDRGRARSAAIAKEASKHNLSSITDVVDQAKQQFSPLDTVAPAWVSPQPAPVVPGNIDKRKALGQALRAAAALLEAMDSHLEEQLMMRYLHAEPPLHPRRTLDQAYYGALRSTGARDRDQVVYRGTTPQPHDCIGMDTCPQCNEDIRKTPRIIVVDQLWLWCLDERTVITSFPRRWGRNRPDPSAIHKSLRMRLQYARHGEISSAYDLALVIVDETSRVFFDRTKINTKQPNLVELFNAAIRDLTYKQTAAFDQFLIYTHLASRDYKRQRYTSSDNSTQNHLLNINPEGELLKEVKDIMDELHIMMRIKEQQQTVMESFVKHIRRALSPLVRSHRPAPSHVSAAWDIALGAPHDTASPYLNDPTHLREEQHRQSAKQTLTKADILLQDLHERISELRALLQNAQNTSAALKDLLTLKQQQAGVIEAREAVKQAQLTLKQGQSIMIFTIVTIIFLPLSFCASVFGMNAAELNEGLLPLATELRLMFPISTGIILASFLFAFSRGVFTNSAFVLVRSAVSFAWNTAVTWVTVRTGLYVVGREMLVKANRLREREGTVTGGMKAEVLRREKNLERMRAAGHVRALARQRGTERSGGRGSGDGEGMGAVMSPAFSEGIPGSPSPFLRVRSEGVVDVELGERASRKPSSQIHLVPAR</sequence>
<evidence type="ECO:0000313" key="8">
    <source>
        <dbReference type="EMBL" id="KAK4033717.1"/>
    </source>
</evidence>
<comment type="subcellular location">
    <subcellularLocation>
        <location evidence="1">Membrane</location>
        <topology evidence="1">Multi-pass membrane protein</topology>
    </subcellularLocation>
</comment>
<dbReference type="InterPro" id="IPR002523">
    <property type="entry name" value="MgTranspt_CorA/ZnTranspt_ZntB"/>
</dbReference>
<dbReference type="Proteomes" id="UP001303115">
    <property type="component" value="Unassembled WGS sequence"/>
</dbReference>
<evidence type="ECO:0000313" key="9">
    <source>
        <dbReference type="Proteomes" id="UP001303115"/>
    </source>
</evidence>
<feature type="compositionally biased region" description="Gly residues" evidence="6">
    <location>
        <begin position="875"/>
        <end position="884"/>
    </location>
</feature>
<dbReference type="EMBL" id="MU854513">
    <property type="protein sequence ID" value="KAK4033717.1"/>
    <property type="molecule type" value="Genomic_DNA"/>
</dbReference>
<feature type="region of interest" description="Disordered" evidence="6">
    <location>
        <begin position="915"/>
        <end position="934"/>
    </location>
</feature>
<dbReference type="SUPFAM" id="SSF144083">
    <property type="entry name" value="Magnesium transport protein CorA, transmembrane region"/>
    <property type="match status" value="1"/>
</dbReference>
<dbReference type="PANTHER" id="PTHR47685">
    <property type="entry name" value="MAGNESIUM TRANSPORT PROTEIN CORA"/>
    <property type="match status" value="1"/>
</dbReference>
<dbReference type="AlphaFoldDB" id="A0AAN6SND9"/>
<feature type="transmembrane region" description="Helical" evidence="7">
    <location>
        <begin position="799"/>
        <end position="819"/>
    </location>
</feature>